<reference evidence="3" key="1">
    <citation type="submission" date="2023-10" db="EMBL/GenBank/DDBJ databases">
        <authorList>
            <person name="Chen Y."/>
            <person name="Shah S."/>
            <person name="Dougan E. K."/>
            <person name="Thang M."/>
            <person name="Chan C."/>
        </authorList>
    </citation>
    <scope>NUCLEOTIDE SEQUENCE [LARGE SCALE GENOMIC DNA]</scope>
</reference>
<protein>
    <recommendedName>
        <fullName evidence="5">Glycosyltransferase</fullName>
    </recommendedName>
</protein>
<dbReference type="Gene3D" id="3.40.50.2000">
    <property type="entry name" value="Glycogen Phosphorylase B"/>
    <property type="match status" value="2"/>
</dbReference>
<accession>A0ABN9SL90</accession>
<evidence type="ECO:0000256" key="1">
    <source>
        <dbReference type="ARBA" id="ARBA00022679"/>
    </source>
</evidence>
<dbReference type="CDD" id="cd03784">
    <property type="entry name" value="GT1_Gtf-like"/>
    <property type="match status" value="1"/>
</dbReference>
<evidence type="ECO:0000313" key="3">
    <source>
        <dbReference type="EMBL" id="CAK0832571.1"/>
    </source>
</evidence>
<proteinExistence type="predicted"/>
<keyword evidence="4" id="KW-1185">Reference proteome</keyword>
<evidence type="ECO:0008006" key="5">
    <source>
        <dbReference type="Google" id="ProtNLM"/>
    </source>
</evidence>
<dbReference type="Proteomes" id="UP001189429">
    <property type="component" value="Unassembled WGS sequence"/>
</dbReference>
<dbReference type="Pfam" id="PF00201">
    <property type="entry name" value="UDPGT"/>
    <property type="match status" value="1"/>
</dbReference>
<evidence type="ECO:0000256" key="2">
    <source>
        <dbReference type="SAM" id="MobiDB-lite"/>
    </source>
</evidence>
<dbReference type="PANTHER" id="PTHR48050:SF13">
    <property type="entry name" value="STEROL 3-BETA-GLUCOSYLTRANSFERASE UGT80A2"/>
    <property type="match status" value="1"/>
</dbReference>
<sequence>MAAMTQPHVVFMNIAATGHMNPTLPVVASLVSRGCRVTYFVEASMRAVVEAAGASWMPFRYANHAFTGILREPGQLSALSAAERAAVGLAEDAPEQLTGFPFSTLYNSQLVLPQLLDDVRALSPRASAIVCDPFLPCGRVVAHVLGAAPISLLTMPGPGVFTLPDEVEGLPWMEGPRQWIRREYGIDLFEDTSVLEFYSPVLNLVTTLEDFYSPPRTARQVHRFGRAPFRCVGALLDPKVARIENVDVAPGLGPGADCLGVSPALRAARGAREGGRRVVLVSLGTVATGKFWGEPFGPVAAGNAEAPKGTKSLMEHTGREFCLFLLRAVFEAVARDPGMLAVVAVGPHMADAMEALPEPPANTVVCESVPQVDLLPLCDAFVTHGGANSMHEALSFGVPLCVVPIFGDQPSNADTVARIGAGVSFRNPLLTLSGDSLSDALGDIGGGDFQSTFRVAAREASKRLAAADGVGGTADAVLGAAGARDVARRAEAGASAKEASAAPAGQQAHMFGA</sequence>
<comment type="caution">
    <text evidence="3">The sequence shown here is derived from an EMBL/GenBank/DDBJ whole genome shotgun (WGS) entry which is preliminary data.</text>
</comment>
<organism evidence="3 4">
    <name type="scientific">Prorocentrum cordatum</name>
    <dbReference type="NCBI Taxonomy" id="2364126"/>
    <lineage>
        <taxon>Eukaryota</taxon>
        <taxon>Sar</taxon>
        <taxon>Alveolata</taxon>
        <taxon>Dinophyceae</taxon>
        <taxon>Prorocentrales</taxon>
        <taxon>Prorocentraceae</taxon>
        <taxon>Prorocentrum</taxon>
    </lineage>
</organism>
<dbReference type="InterPro" id="IPR050426">
    <property type="entry name" value="Glycosyltransferase_28"/>
</dbReference>
<dbReference type="PANTHER" id="PTHR48050">
    <property type="entry name" value="STEROL 3-BETA-GLUCOSYLTRANSFERASE"/>
    <property type="match status" value="1"/>
</dbReference>
<dbReference type="InterPro" id="IPR002213">
    <property type="entry name" value="UDP_glucos_trans"/>
</dbReference>
<name>A0ABN9SL90_9DINO</name>
<keyword evidence="1" id="KW-0808">Transferase</keyword>
<feature type="region of interest" description="Disordered" evidence="2">
    <location>
        <begin position="494"/>
        <end position="513"/>
    </location>
</feature>
<dbReference type="SUPFAM" id="SSF53756">
    <property type="entry name" value="UDP-Glycosyltransferase/glycogen phosphorylase"/>
    <property type="match status" value="1"/>
</dbReference>
<evidence type="ECO:0000313" key="4">
    <source>
        <dbReference type="Proteomes" id="UP001189429"/>
    </source>
</evidence>
<gene>
    <name evidence="3" type="ORF">PCOR1329_LOCUS30553</name>
</gene>
<dbReference type="EMBL" id="CAUYUJ010011775">
    <property type="protein sequence ID" value="CAK0832571.1"/>
    <property type="molecule type" value="Genomic_DNA"/>
</dbReference>